<feature type="domain" description="DUF6824" evidence="2">
    <location>
        <begin position="77"/>
        <end position="159"/>
    </location>
</feature>
<name>A0AAD2JH94_9STRA</name>
<keyword evidence="4" id="KW-1185">Reference proteome</keyword>
<dbReference type="InterPro" id="IPR049227">
    <property type="entry name" value="DUF6824"/>
</dbReference>
<reference evidence="3" key="1">
    <citation type="submission" date="2023-08" db="EMBL/GenBank/DDBJ databases">
        <authorList>
            <person name="Audoor S."/>
            <person name="Bilcke G."/>
        </authorList>
    </citation>
    <scope>NUCLEOTIDE SEQUENCE</scope>
</reference>
<evidence type="ECO:0000313" key="4">
    <source>
        <dbReference type="Proteomes" id="UP001295423"/>
    </source>
</evidence>
<evidence type="ECO:0000313" key="3">
    <source>
        <dbReference type="EMBL" id="CAJ1949608.1"/>
    </source>
</evidence>
<proteinExistence type="predicted"/>
<accession>A0AAD2JH94</accession>
<organism evidence="3 4">
    <name type="scientific">Cylindrotheca closterium</name>
    <dbReference type="NCBI Taxonomy" id="2856"/>
    <lineage>
        <taxon>Eukaryota</taxon>
        <taxon>Sar</taxon>
        <taxon>Stramenopiles</taxon>
        <taxon>Ochrophyta</taxon>
        <taxon>Bacillariophyta</taxon>
        <taxon>Bacillariophyceae</taxon>
        <taxon>Bacillariophycidae</taxon>
        <taxon>Bacillariales</taxon>
        <taxon>Bacillariaceae</taxon>
        <taxon>Cylindrotheca</taxon>
    </lineage>
</organism>
<sequence length="348" mass="37584">MRLISKSKSDQKSSLSFYLAHSTSSIVCNMEAIIGDKLQDLASAASFRQDAGQSSATEPSTEVFAGTVKVRPDDSSILFGRGKAYNSHPGNLKMRSVLDKYRDEYRQSLKGEKCKLVRKVHDELVGQGMKFMKQAEGGHGWVEVDLTAAVQKVGLSLRNPKILRHKPTANKSVKAPVPDKSSSSAFANVGKGQPSGITSKEASVATAMQKQTGNSLGLEELGDLLNHRSALAEMETVAGGFQQLQNLGDLMQPDNAGFAEHAIALLQNHFAELELERLRSTLSACMGPLAHSSQQSFQSANQVYTSAERDLLASVANSSSQFNYSFPDEDPMFWIRLAAASLLNTGGT</sequence>
<dbReference type="AlphaFoldDB" id="A0AAD2JH94"/>
<protein>
    <recommendedName>
        <fullName evidence="2">DUF6824 domain-containing protein</fullName>
    </recommendedName>
</protein>
<dbReference type="EMBL" id="CAKOGP040001758">
    <property type="protein sequence ID" value="CAJ1949608.1"/>
    <property type="molecule type" value="Genomic_DNA"/>
</dbReference>
<feature type="region of interest" description="Disordered" evidence="1">
    <location>
        <begin position="166"/>
        <end position="194"/>
    </location>
</feature>
<gene>
    <name evidence="3" type="ORF">CYCCA115_LOCUS12182</name>
</gene>
<evidence type="ECO:0000259" key="2">
    <source>
        <dbReference type="Pfam" id="PF20710"/>
    </source>
</evidence>
<dbReference type="Pfam" id="PF20710">
    <property type="entry name" value="DUF6824"/>
    <property type="match status" value="1"/>
</dbReference>
<dbReference type="Proteomes" id="UP001295423">
    <property type="component" value="Unassembled WGS sequence"/>
</dbReference>
<comment type="caution">
    <text evidence="3">The sequence shown here is derived from an EMBL/GenBank/DDBJ whole genome shotgun (WGS) entry which is preliminary data.</text>
</comment>
<evidence type="ECO:0000256" key="1">
    <source>
        <dbReference type="SAM" id="MobiDB-lite"/>
    </source>
</evidence>